<gene>
    <name evidence="1" type="ORF">LX77_01498</name>
</gene>
<organism evidence="1 2">
    <name type="scientific">Gelidibacter algens</name>
    <dbReference type="NCBI Taxonomy" id="49280"/>
    <lineage>
        <taxon>Bacteria</taxon>
        <taxon>Pseudomonadati</taxon>
        <taxon>Bacteroidota</taxon>
        <taxon>Flavobacteriia</taxon>
        <taxon>Flavobacteriales</taxon>
        <taxon>Flavobacteriaceae</taxon>
        <taxon>Gelidibacter</taxon>
    </lineage>
</organism>
<proteinExistence type="predicted"/>
<dbReference type="Proteomes" id="UP000248987">
    <property type="component" value="Unassembled WGS sequence"/>
</dbReference>
<dbReference type="OrthoDB" id="1201645at2"/>
<keyword evidence="2" id="KW-1185">Reference proteome</keyword>
<evidence type="ECO:0000313" key="1">
    <source>
        <dbReference type="EMBL" id="RAJ25196.1"/>
    </source>
</evidence>
<sequence length="168" mass="18465">MKFSLKKLRATLGATKTIDESQTDTYTEDIINDVEGVPFAISKTNVMYAGLSELAGYHYFKTIIIGTFQINTFNGATLLVNGNDFKLELQSDMVELQSETSNGSHRSITRIDFEIDSADVSKITKASIESMTLSSKKNRIEFSIIEGGYDEGLTNAGLTDEAEPLEGE</sequence>
<dbReference type="RefSeq" id="WP_066434259.1">
    <property type="nucleotide sequence ID" value="NZ_LZRN01000019.1"/>
</dbReference>
<name>A0A1A7R1I2_9FLAO</name>
<accession>A0A1A7R1I2</accession>
<dbReference type="EMBL" id="QLLQ01000004">
    <property type="protein sequence ID" value="RAJ25196.1"/>
    <property type="molecule type" value="Genomic_DNA"/>
</dbReference>
<reference evidence="1 2" key="1">
    <citation type="submission" date="2018-06" db="EMBL/GenBank/DDBJ databases">
        <title>Genomic Encyclopedia of Archaeal and Bacterial Type Strains, Phase II (KMG-II): from individual species to whole genera.</title>
        <authorList>
            <person name="Goeker M."/>
        </authorList>
    </citation>
    <scope>NUCLEOTIDE SEQUENCE [LARGE SCALE GENOMIC DNA]</scope>
    <source>
        <strain evidence="1 2">DSM 12408</strain>
    </source>
</reference>
<comment type="caution">
    <text evidence="1">The sequence shown here is derived from an EMBL/GenBank/DDBJ whole genome shotgun (WGS) entry which is preliminary data.</text>
</comment>
<dbReference type="AlphaFoldDB" id="A0A1A7R1I2"/>
<protein>
    <submittedName>
        <fullName evidence="1">Uncharacterized protein</fullName>
    </submittedName>
</protein>
<evidence type="ECO:0000313" key="2">
    <source>
        <dbReference type="Proteomes" id="UP000248987"/>
    </source>
</evidence>